<dbReference type="EMBL" id="PYGD01000014">
    <property type="protein sequence ID" value="PSK88806.1"/>
    <property type="molecule type" value="Genomic_DNA"/>
</dbReference>
<evidence type="ECO:0000313" key="2">
    <source>
        <dbReference type="Proteomes" id="UP000240572"/>
    </source>
</evidence>
<name>A0A2P8CV19_9BACT</name>
<sequence>MLDLRVMVHSKFHKYQRMAISINTVFDCVVLLFFQGAAACSITKQRAFNCTCSATVYRYRSKNFTAVITPLT</sequence>
<comment type="caution">
    <text evidence="1">The sequence shown here is derived from an EMBL/GenBank/DDBJ whole genome shotgun (WGS) entry which is preliminary data.</text>
</comment>
<dbReference type="AlphaFoldDB" id="A0A2P8CV19"/>
<gene>
    <name evidence="1" type="ORF">B0I18_11417</name>
</gene>
<dbReference type="Proteomes" id="UP000240572">
    <property type="component" value="Unassembled WGS sequence"/>
</dbReference>
<protein>
    <submittedName>
        <fullName evidence="1">Uncharacterized protein</fullName>
    </submittedName>
</protein>
<evidence type="ECO:0000313" key="1">
    <source>
        <dbReference type="EMBL" id="PSK88806.1"/>
    </source>
</evidence>
<keyword evidence="2" id="KW-1185">Reference proteome</keyword>
<proteinExistence type="predicted"/>
<reference evidence="1 2" key="1">
    <citation type="submission" date="2018-03" db="EMBL/GenBank/DDBJ databases">
        <title>Genomic Encyclopedia of Type Strains, Phase III (KMG-III): the genomes of soil and plant-associated and newly described type strains.</title>
        <authorList>
            <person name="Whitman W."/>
        </authorList>
    </citation>
    <scope>NUCLEOTIDE SEQUENCE [LARGE SCALE GENOMIC DNA]</scope>
    <source>
        <strain evidence="1 2">CGMCC 1.12700</strain>
    </source>
</reference>
<accession>A0A2P8CV19</accession>
<organism evidence="1 2">
    <name type="scientific">Taibaiella chishuiensis</name>
    <dbReference type="NCBI Taxonomy" id="1434707"/>
    <lineage>
        <taxon>Bacteria</taxon>
        <taxon>Pseudomonadati</taxon>
        <taxon>Bacteroidota</taxon>
        <taxon>Chitinophagia</taxon>
        <taxon>Chitinophagales</taxon>
        <taxon>Chitinophagaceae</taxon>
        <taxon>Taibaiella</taxon>
    </lineage>
</organism>